<dbReference type="InterPro" id="IPR002104">
    <property type="entry name" value="Integrase_catalytic"/>
</dbReference>
<evidence type="ECO:0000256" key="5">
    <source>
        <dbReference type="SAM" id="MobiDB-lite"/>
    </source>
</evidence>
<keyword evidence="9" id="KW-1185">Reference proteome</keyword>
<dbReference type="Proteomes" id="UP001321520">
    <property type="component" value="Chromosome"/>
</dbReference>
<keyword evidence="2 4" id="KW-0238">DNA-binding</keyword>
<dbReference type="Pfam" id="PF00589">
    <property type="entry name" value="Phage_integrase"/>
    <property type="match status" value="1"/>
</dbReference>
<dbReference type="InterPro" id="IPR010998">
    <property type="entry name" value="Integrase_recombinase_N"/>
</dbReference>
<dbReference type="SUPFAM" id="SSF47823">
    <property type="entry name" value="lambda integrase-like, N-terminal domain"/>
    <property type="match status" value="1"/>
</dbReference>
<evidence type="ECO:0000259" key="6">
    <source>
        <dbReference type="PROSITE" id="PS51898"/>
    </source>
</evidence>
<accession>A0ABY9E7T1</accession>
<dbReference type="PROSITE" id="PS51900">
    <property type="entry name" value="CB"/>
    <property type="match status" value="1"/>
</dbReference>
<evidence type="ECO:0000259" key="7">
    <source>
        <dbReference type="PROSITE" id="PS51900"/>
    </source>
</evidence>
<name>A0ABY9E7T1_9GAMM</name>
<evidence type="ECO:0000313" key="8">
    <source>
        <dbReference type="EMBL" id="WKD48168.1"/>
    </source>
</evidence>
<sequence>MDKEQSPARLRDTLVTGSTIGAQEKLPREKKVQDYLRASTSDNTRKAYRSAIRQFEKWGGRLPTNNQVLVRYLLSRAEVLNSRTLDLHLTAIGQWHQYQGMSNPVTDPLVQKAMQGIRRTHGKPKQKAKALSMQHLAAMAGHLRSQVASKKKARDLALLLTGFFGAFRRSELVAIQVSDLIWEEEGLIIRLPKSKTDQSGEGILRALPYGDAQVCPASALKHWLKIAAITEGPVFRAVNRWDTVQPQQLNATAINDLLKKLGLACGFDFVDQISSHSFRRGLSTAAAREKVSFELIKKQGGWKSDAVVWGYIEEGQQFSDNASSILMKKMAELLR</sequence>
<feature type="region of interest" description="Disordered" evidence="5">
    <location>
        <begin position="1"/>
        <end position="29"/>
    </location>
</feature>
<dbReference type="InterPro" id="IPR011010">
    <property type="entry name" value="DNA_brk_join_enz"/>
</dbReference>
<dbReference type="PROSITE" id="PS51898">
    <property type="entry name" value="TYR_RECOMBINASE"/>
    <property type="match status" value="1"/>
</dbReference>
<dbReference type="InterPro" id="IPR052925">
    <property type="entry name" value="Phage_Integrase-like_Recomb"/>
</dbReference>
<feature type="compositionally biased region" description="Basic and acidic residues" evidence="5">
    <location>
        <begin position="1"/>
        <end position="12"/>
    </location>
</feature>
<dbReference type="PANTHER" id="PTHR34605">
    <property type="entry name" value="PHAGE_INTEGRASE DOMAIN-CONTAINING PROTEIN"/>
    <property type="match status" value="1"/>
</dbReference>
<protein>
    <submittedName>
        <fullName evidence="8">Site-specific integrase</fullName>
    </submittedName>
</protein>
<feature type="domain" description="Core-binding (CB)" evidence="7">
    <location>
        <begin position="26"/>
        <end position="100"/>
    </location>
</feature>
<dbReference type="Gene3D" id="1.10.443.10">
    <property type="entry name" value="Intergrase catalytic core"/>
    <property type="match status" value="1"/>
</dbReference>
<dbReference type="PANTHER" id="PTHR34605:SF4">
    <property type="entry name" value="DNA ADENINE METHYLTRANSFERASE"/>
    <property type="match status" value="1"/>
</dbReference>
<dbReference type="EMBL" id="CP098023">
    <property type="protein sequence ID" value="WKD48168.1"/>
    <property type="molecule type" value="Genomic_DNA"/>
</dbReference>
<dbReference type="Gene3D" id="1.10.150.130">
    <property type="match status" value="1"/>
</dbReference>
<dbReference type="CDD" id="cd00799">
    <property type="entry name" value="INT_Cre_C"/>
    <property type="match status" value="1"/>
</dbReference>
<evidence type="ECO:0000256" key="1">
    <source>
        <dbReference type="ARBA" id="ARBA00022908"/>
    </source>
</evidence>
<evidence type="ECO:0000256" key="3">
    <source>
        <dbReference type="ARBA" id="ARBA00023172"/>
    </source>
</evidence>
<feature type="domain" description="Tyr recombinase" evidence="6">
    <location>
        <begin position="126"/>
        <end position="326"/>
    </location>
</feature>
<organism evidence="8 9">
    <name type="scientific">Microbulbifer spongiae</name>
    <dbReference type="NCBI Taxonomy" id="2944933"/>
    <lineage>
        <taxon>Bacteria</taxon>
        <taxon>Pseudomonadati</taxon>
        <taxon>Pseudomonadota</taxon>
        <taxon>Gammaproteobacteria</taxon>
        <taxon>Cellvibrionales</taxon>
        <taxon>Microbulbiferaceae</taxon>
        <taxon>Microbulbifer</taxon>
    </lineage>
</organism>
<dbReference type="InterPro" id="IPR013762">
    <property type="entry name" value="Integrase-like_cat_sf"/>
</dbReference>
<gene>
    <name evidence="8" type="ORF">M8T91_09420</name>
</gene>
<keyword evidence="3" id="KW-0233">DNA recombination</keyword>
<dbReference type="InterPro" id="IPR044068">
    <property type="entry name" value="CB"/>
</dbReference>
<reference evidence="8 9" key="1">
    <citation type="submission" date="2022-05" db="EMBL/GenBank/DDBJ databases">
        <title>Microbulbifer sp. nov., isolated from sponge.</title>
        <authorList>
            <person name="Gao L."/>
        </authorList>
    </citation>
    <scope>NUCLEOTIDE SEQUENCE [LARGE SCALE GENOMIC DNA]</scope>
    <source>
        <strain evidence="8 9">MI-G</strain>
    </source>
</reference>
<evidence type="ECO:0000256" key="2">
    <source>
        <dbReference type="ARBA" id="ARBA00023125"/>
    </source>
</evidence>
<keyword evidence="1" id="KW-0229">DNA integration</keyword>
<dbReference type="SUPFAM" id="SSF56349">
    <property type="entry name" value="DNA breaking-rejoining enzymes"/>
    <property type="match status" value="1"/>
</dbReference>
<dbReference type="RefSeq" id="WP_301413806.1">
    <property type="nucleotide sequence ID" value="NZ_CP098023.1"/>
</dbReference>
<proteinExistence type="predicted"/>
<evidence type="ECO:0000313" key="9">
    <source>
        <dbReference type="Proteomes" id="UP001321520"/>
    </source>
</evidence>
<evidence type="ECO:0000256" key="4">
    <source>
        <dbReference type="PROSITE-ProRule" id="PRU01248"/>
    </source>
</evidence>